<dbReference type="GO" id="GO:0046872">
    <property type="term" value="F:metal ion binding"/>
    <property type="evidence" value="ECO:0007669"/>
    <property type="project" value="UniProtKB-KW"/>
</dbReference>
<evidence type="ECO:0000256" key="8">
    <source>
        <dbReference type="ARBA" id="ARBA00022723"/>
    </source>
</evidence>
<protein>
    <recommendedName>
        <fullName evidence="13">General secretion pathway protein F</fullName>
    </recommendedName>
</protein>
<dbReference type="GO" id="GO:0015628">
    <property type="term" value="P:protein secretion by the type II secretion system"/>
    <property type="evidence" value="ECO:0007669"/>
    <property type="project" value="InterPro"/>
</dbReference>
<dbReference type="Gene3D" id="1.20.81.30">
    <property type="entry name" value="Type II secretion system (T2SS), domain F"/>
    <property type="match status" value="2"/>
</dbReference>
<dbReference type="FunFam" id="1.20.81.30:FF:000001">
    <property type="entry name" value="Type II secretion system protein F"/>
    <property type="match status" value="1"/>
</dbReference>
<evidence type="ECO:0000256" key="2">
    <source>
        <dbReference type="ARBA" id="ARBA00004429"/>
    </source>
</evidence>
<feature type="domain" description="Type II secretion system protein GspF" evidence="16">
    <location>
        <begin position="70"/>
        <end position="193"/>
    </location>
</feature>
<dbReference type="InterPro" id="IPR001992">
    <property type="entry name" value="T2SS_GspF/T4SS_PilC_CS"/>
</dbReference>
<dbReference type="GO" id="GO:0005886">
    <property type="term" value="C:plasma membrane"/>
    <property type="evidence" value="ECO:0007669"/>
    <property type="project" value="UniProtKB-SubCell"/>
</dbReference>
<evidence type="ECO:0000256" key="15">
    <source>
        <dbReference type="SAM" id="Phobius"/>
    </source>
</evidence>
<evidence type="ECO:0000256" key="6">
    <source>
        <dbReference type="ARBA" id="ARBA00022519"/>
    </source>
</evidence>
<name>A0A6F8PSG7_9GAMM</name>
<dbReference type="InterPro" id="IPR003004">
    <property type="entry name" value="GspF/PilC"/>
</dbReference>
<keyword evidence="6" id="KW-0997">Cell inner membrane</keyword>
<feature type="domain" description="Type II secretion system protein GspF" evidence="16">
    <location>
        <begin position="273"/>
        <end position="395"/>
    </location>
</feature>
<dbReference type="PRINTS" id="PR00812">
    <property type="entry name" value="BCTERIALGSPF"/>
</dbReference>
<gene>
    <name evidence="17" type="primary">epsF</name>
    <name evidence="17" type="ORF">THMIRHAS_04220</name>
</gene>
<keyword evidence="7 14" id="KW-0812">Transmembrane</keyword>
<evidence type="ECO:0000256" key="11">
    <source>
        <dbReference type="ARBA" id="ARBA00022989"/>
    </source>
</evidence>
<evidence type="ECO:0000313" key="18">
    <source>
        <dbReference type="Proteomes" id="UP000501726"/>
    </source>
</evidence>
<dbReference type="GO" id="GO:0015627">
    <property type="term" value="C:type II protein secretion system complex"/>
    <property type="evidence" value="ECO:0007669"/>
    <property type="project" value="InterPro"/>
</dbReference>
<dbReference type="Proteomes" id="UP000501726">
    <property type="component" value="Chromosome"/>
</dbReference>
<keyword evidence="8" id="KW-0479">Metal-binding</keyword>
<dbReference type="RefSeq" id="WP_173270210.1">
    <property type="nucleotide sequence ID" value="NZ_AP021889.1"/>
</dbReference>
<dbReference type="PROSITE" id="PS00874">
    <property type="entry name" value="T2SP_F"/>
    <property type="match status" value="1"/>
</dbReference>
<comment type="function">
    <text evidence="1">Component of the type II secretion system inner membrane complex required for the energy-dependent secretion of extracellular factors such as proteases and toxins from the periplasm.</text>
</comment>
<evidence type="ECO:0000256" key="14">
    <source>
        <dbReference type="RuleBase" id="RU003923"/>
    </source>
</evidence>
<evidence type="ECO:0000256" key="7">
    <source>
        <dbReference type="ARBA" id="ARBA00022692"/>
    </source>
</evidence>
<feature type="transmembrane region" description="Helical" evidence="15">
    <location>
        <begin position="376"/>
        <end position="397"/>
    </location>
</feature>
<feature type="transmembrane region" description="Helical" evidence="15">
    <location>
        <begin position="169"/>
        <end position="192"/>
    </location>
</feature>
<sequence length="404" mass="44993">MAVFEYKALTQQGKSKKGMLESDSERLARQQMRDQGLIPIALQEVKAAKPSKSTSNWLQAKLATEDLALFTRELHTLLEAGTPLNNALKALTEQAEKKVTMRFIRSLHSKVSEGYSLTQALQKAPYKIPADYVAIIQAGEHSGHLTEVMSRLADTIEQREKMNKKLKTAMIYPILMVVVAFAIVFFLMVYVVPKVVGVFDNMQQTLPPLTQGLLSASAFVQTHWGAMLFTVVGVWLLYRWLMSRPSSRFKIHRLWLRLPGARKFLLYSAAARWARTFGVLLASGVTVRDAMTISAEVMTIDPLKKSVLAMVELVRQGKSVHFAMQQSKVFPPLLLNLVGTGEGKGQLHSMLLRGAQHYENEVENAAATLVSLIEPILIMVMGAVVLTIVLAIMLPIFEMNQMVG</sequence>
<dbReference type="KEGG" id="tse:THMIRHAS_04220"/>
<dbReference type="AlphaFoldDB" id="A0A6F8PSG7"/>
<dbReference type="InterPro" id="IPR042094">
    <property type="entry name" value="T2SS_GspF_sf"/>
</dbReference>
<dbReference type="InterPro" id="IPR018076">
    <property type="entry name" value="T2SS_GspF_dom"/>
</dbReference>
<comment type="similarity">
    <text evidence="3 14">Belongs to the GSP F family.</text>
</comment>
<evidence type="ECO:0000256" key="13">
    <source>
        <dbReference type="ARBA" id="ARBA00030750"/>
    </source>
</evidence>
<keyword evidence="10" id="KW-0653">Protein transport</keyword>
<evidence type="ECO:0000256" key="10">
    <source>
        <dbReference type="ARBA" id="ARBA00022927"/>
    </source>
</evidence>
<feature type="transmembrane region" description="Helical" evidence="15">
    <location>
        <begin position="212"/>
        <end position="238"/>
    </location>
</feature>
<keyword evidence="18" id="KW-1185">Reference proteome</keyword>
<dbReference type="EMBL" id="AP021889">
    <property type="protein sequence ID" value="BBP45049.1"/>
    <property type="molecule type" value="Genomic_DNA"/>
</dbReference>
<evidence type="ECO:0000256" key="12">
    <source>
        <dbReference type="ARBA" id="ARBA00023136"/>
    </source>
</evidence>
<evidence type="ECO:0000313" key="17">
    <source>
        <dbReference type="EMBL" id="BBP45049.1"/>
    </source>
</evidence>
<evidence type="ECO:0000256" key="9">
    <source>
        <dbReference type="ARBA" id="ARBA00022837"/>
    </source>
</evidence>
<dbReference type="InterPro" id="IPR011850">
    <property type="entry name" value="T2SS_GspF"/>
</dbReference>
<evidence type="ECO:0000259" key="16">
    <source>
        <dbReference type="Pfam" id="PF00482"/>
    </source>
</evidence>
<dbReference type="NCBIfam" id="TIGR02120">
    <property type="entry name" value="GspF"/>
    <property type="match status" value="1"/>
</dbReference>
<dbReference type="Pfam" id="PF00482">
    <property type="entry name" value="T2SSF"/>
    <property type="match status" value="2"/>
</dbReference>
<organism evidence="17 18">
    <name type="scientific">Thiosulfatimonas sediminis</name>
    <dbReference type="NCBI Taxonomy" id="2675054"/>
    <lineage>
        <taxon>Bacteria</taxon>
        <taxon>Pseudomonadati</taxon>
        <taxon>Pseudomonadota</taxon>
        <taxon>Gammaproteobacteria</taxon>
        <taxon>Thiotrichales</taxon>
        <taxon>Piscirickettsiaceae</taxon>
        <taxon>Thiosulfatimonas</taxon>
    </lineage>
</organism>
<dbReference type="PANTHER" id="PTHR30012">
    <property type="entry name" value="GENERAL SECRETION PATHWAY PROTEIN"/>
    <property type="match status" value="1"/>
</dbReference>
<keyword evidence="5" id="KW-1003">Cell membrane</keyword>
<evidence type="ECO:0000256" key="1">
    <source>
        <dbReference type="ARBA" id="ARBA00002684"/>
    </source>
</evidence>
<keyword evidence="11 15" id="KW-1133">Transmembrane helix</keyword>
<evidence type="ECO:0000256" key="3">
    <source>
        <dbReference type="ARBA" id="ARBA00005745"/>
    </source>
</evidence>
<accession>A0A6F8PSG7</accession>
<evidence type="ECO:0000256" key="4">
    <source>
        <dbReference type="ARBA" id="ARBA00022448"/>
    </source>
</evidence>
<evidence type="ECO:0000256" key="5">
    <source>
        <dbReference type="ARBA" id="ARBA00022475"/>
    </source>
</evidence>
<keyword evidence="4 14" id="KW-0813">Transport</keyword>
<reference evidence="18" key="1">
    <citation type="submission" date="2019-11" db="EMBL/GenBank/DDBJ databases">
        <title>Isolation and characterization of two novel species in the genus Thiomicrorhabdus.</title>
        <authorList>
            <person name="Mochizuki J."/>
            <person name="Kojima H."/>
            <person name="Fukui M."/>
        </authorList>
    </citation>
    <scope>NUCLEOTIDE SEQUENCE [LARGE SCALE GENOMIC DNA]</scope>
    <source>
        <strain evidence="18">aks77</strain>
    </source>
</reference>
<comment type="subcellular location">
    <subcellularLocation>
        <location evidence="2 14">Cell inner membrane</location>
        <topology evidence="2 14">Multi-pass membrane protein</topology>
    </subcellularLocation>
</comment>
<keyword evidence="12 15" id="KW-0472">Membrane</keyword>
<keyword evidence="9" id="KW-0106">Calcium</keyword>
<proteinExistence type="inferred from homology"/>
<dbReference type="PANTHER" id="PTHR30012:SF0">
    <property type="entry name" value="TYPE II SECRETION SYSTEM PROTEIN F-RELATED"/>
    <property type="match status" value="1"/>
</dbReference>